<protein>
    <submittedName>
        <fullName evidence="1">Uncharacterized protein</fullName>
    </submittedName>
</protein>
<dbReference type="AlphaFoldDB" id="A0A2N9FEZ5"/>
<dbReference type="EMBL" id="OIVN01000802">
    <property type="protein sequence ID" value="SPC85782.1"/>
    <property type="molecule type" value="Genomic_DNA"/>
</dbReference>
<proteinExistence type="predicted"/>
<sequence>MFSNVNKSQESASHINAYTCLPGPRGGSIPQVELEAVQFVDVVPRLAEANLQLVKAELQLVGVVLGLVKVVA</sequence>
<accession>A0A2N9FEZ5</accession>
<name>A0A2N9FEZ5_FAGSY</name>
<organism evidence="1">
    <name type="scientific">Fagus sylvatica</name>
    <name type="common">Beechnut</name>
    <dbReference type="NCBI Taxonomy" id="28930"/>
    <lineage>
        <taxon>Eukaryota</taxon>
        <taxon>Viridiplantae</taxon>
        <taxon>Streptophyta</taxon>
        <taxon>Embryophyta</taxon>
        <taxon>Tracheophyta</taxon>
        <taxon>Spermatophyta</taxon>
        <taxon>Magnoliopsida</taxon>
        <taxon>eudicotyledons</taxon>
        <taxon>Gunneridae</taxon>
        <taxon>Pentapetalae</taxon>
        <taxon>rosids</taxon>
        <taxon>fabids</taxon>
        <taxon>Fagales</taxon>
        <taxon>Fagaceae</taxon>
        <taxon>Fagus</taxon>
    </lineage>
</organism>
<reference evidence="1" key="1">
    <citation type="submission" date="2018-02" db="EMBL/GenBank/DDBJ databases">
        <authorList>
            <person name="Cohen D.B."/>
            <person name="Kent A.D."/>
        </authorList>
    </citation>
    <scope>NUCLEOTIDE SEQUENCE</scope>
</reference>
<evidence type="ECO:0000313" key="1">
    <source>
        <dbReference type="EMBL" id="SPC85782.1"/>
    </source>
</evidence>
<gene>
    <name evidence="1" type="ORF">FSB_LOCUS13664</name>
</gene>